<dbReference type="RefSeq" id="WP_075629678.1">
    <property type="nucleotide sequence ID" value="NZ_FOAM01000018.1"/>
</dbReference>
<evidence type="ECO:0000256" key="1">
    <source>
        <dbReference type="ARBA" id="ARBA00004994"/>
    </source>
</evidence>
<comment type="caution">
    <text evidence="12">The sequence shown here is derived from an EMBL/GenBank/DDBJ whole genome shotgun (WGS) entry which is preliminary data.</text>
</comment>
<evidence type="ECO:0000256" key="7">
    <source>
        <dbReference type="ARBA" id="ARBA00023002"/>
    </source>
</evidence>
<evidence type="ECO:0000313" key="13">
    <source>
        <dbReference type="Proteomes" id="UP000186364"/>
    </source>
</evidence>
<keyword evidence="13" id="KW-1185">Reference proteome</keyword>
<dbReference type="GO" id="GO:0005737">
    <property type="term" value="C:cytoplasm"/>
    <property type="evidence" value="ECO:0007669"/>
    <property type="project" value="TreeGrafter"/>
</dbReference>
<evidence type="ECO:0000256" key="8">
    <source>
        <dbReference type="ARBA" id="ARBA00032024"/>
    </source>
</evidence>
<dbReference type="SUPFAM" id="SSF51735">
    <property type="entry name" value="NAD(P)-binding Rossmann-fold domains"/>
    <property type="match status" value="1"/>
</dbReference>
<evidence type="ECO:0000256" key="5">
    <source>
        <dbReference type="ARBA" id="ARBA00022655"/>
    </source>
</evidence>
<protein>
    <recommendedName>
        <fullName evidence="4">2-dehydropantoate 2-reductase</fullName>
        <ecNumber evidence="3">1.1.1.169</ecNumber>
    </recommendedName>
    <alternativeName>
        <fullName evidence="8">Ketopantoate reductase</fullName>
    </alternativeName>
</protein>
<dbReference type="Pfam" id="PF08546">
    <property type="entry name" value="ApbA_C"/>
    <property type="match status" value="1"/>
</dbReference>
<feature type="domain" description="Ketopantoate reductase N-terminal" evidence="10">
    <location>
        <begin position="5"/>
        <end position="157"/>
    </location>
</feature>
<dbReference type="InterPro" id="IPR013328">
    <property type="entry name" value="6PGD_dom2"/>
</dbReference>
<keyword evidence="6" id="KW-0521">NADP</keyword>
<comment type="similarity">
    <text evidence="2">Belongs to the ketopantoate reductase family.</text>
</comment>
<dbReference type="EMBL" id="MKIP01000059">
    <property type="protein sequence ID" value="OLP57774.1"/>
    <property type="molecule type" value="Genomic_DNA"/>
</dbReference>
<evidence type="ECO:0000256" key="6">
    <source>
        <dbReference type="ARBA" id="ARBA00022857"/>
    </source>
</evidence>
<evidence type="ECO:0000256" key="2">
    <source>
        <dbReference type="ARBA" id="ARBA00007870"/>
    </source>
</evidence>
<comment type="catalytic activity">
    <reaction evidence="9">
        <text>(R)-pantoate + NADP(+) = 2-dehydropantoate + NADPH + H(+)</text>
        <dbReference type="Rhea" id="RHEA:16233"/>
        <dbReference type="ChEBI" id="CHEBI:11561"/>
        <dbReference type="ChEBI" id="CHEBI:15378"/>
        <dbReference type="ChEBI" id="CHEBI:15980"/>
        <dbReference type="ChEBI" id="CHEBI:57783"/>
        <dbReference type="ChEBI" id="CHEBI:58349"/>
        <dbReference type="EC" id="1.1.1.169"/>
    </reaction>
</comment>
<dbReference type="InterPro" id="IPR036291">
    <property type="entry name" value="NAD(P)-bd_dom_sf"/>
</dbReference>
<dbReference type="UniPathway" id="UPA00028">
    <property type="reaction ID" value="UER00004"/>
</dbReference>
<dbReference type="Proteomes" id="UP000186364">
    <property type="component" value="Unassembled WGS sequence"/>
</dbReference>
<evidence type="ECO:0000259" key="11">
    <source>
        <dbReference type="Pfam" id="PF08546"/>
    </source>
</evidence>
<dbReference type="Pfam" id="PF02558">
    <property type="entry name" value="ApbA"/>
    <property type="match status" value="1"/>
</dbReference>
<accession>A0A1Q9AQT1</accession>
<evidence type="ECO:0000259" key="10">
    <source>
        <dbReference type="Pfam" id="PF02558"/>
    </source>
</evidence>
<evidence type="ECO:0000256" key="3">
    <source>
        <dbReference type="ARBA" id="ARBA00013014"/>
    </source>
</evidence>
<dbReference type="Gene3D" id="1.10.1040.10">
    <property type="entry name" value="N-(1-d-carboxylethyl)-l-norvaline Dehydrogenase, domain 2"/>
    <property type="match status" value="1"/>
</dbReference>
<dbReference type="InterPro" id="IPR050838">
    <property type="entry name" value="Ketopantoate_reductase"/>
</dbReference>
<proteinExistence type="inferred from homology"/>
<evidence type="ECO:0000313" key="12">
    <source>
        <dbReference type="EMBL" id="OLP57774.1"/>
    </source>
</evidence>
<reference evidence="12 13" key="1">
    <citation type="submission" date="2016-09" db="EMBL/GenBank/DDBJ databases">
        <title>Rhizobium sp. nov., a novel species isolated from the rice rhizosphere.</title>
        <authorList>
            <person name="Zhao J."/>
            <person name="Zhang X."/>
        </authorList>
    </citation>
    <scope>NUCLEOTIDE SEQUENCE [LARGE SCALE GENOMIC DNA]</scope>
    <source>
        <strain evidence="12 13">1.7048</strain>
    </source>
</reference>
<comment type="pathway">
    <text evidence="1">Cofactor biosynthesis; (R)-pantothenate biosynthesis; (R)-pantoate from 3-methyl-2-oxobutanoate: step 2/2.</text>
</comment>
<dbReference type="EC" id="1.1.1.169" evidence="3"/>
<dbReference type="PANTHER" id="PTHR43765">
    <property type="entry name" value="2-DEHYDROPANTOATE 2-REDUCTASE-RELATED"/>
    <property type="match status" value="1"/>
</dbReference>
<name>A0A1Q9AQT1_9HYPH</name>
<dbReference type="OrthoDB" id="9796561at2"/>
<dbReference type="SUPFAM" id="SSF48179">
    <property type="entry name" value="6-phosphogluconate dehydrogenase C-terminal domain-like"/>
    <property type="match status" value="1"/>
</dbReference>
<evidence type="ECO:0000256" key="9">
    <source>
        <dbReference type="ARBA" id="ARBA00048793"/>
    </source>
</evidence>
<gene>
    <name evidence="12" type="ORF">BJF93_13015</name>
</gene>
<dbReference type="GO" id="GO:0050661">
    <property type="term" value="F:NADP binding"/>
    <property type="evidence" value="ECO:0007669"/>
    <property type="project" value="TreeGrafter"/>
</dbReference>
<dbReference type="InterPro" id="IPR008927">
    <property type="entry name" value="6-PGluconate_DH-like_C_sf"/>
</dbReference>
<dbReference type="GO" id="GO:0008677">
    <property type="term" value="F:2-dehydropantoate 2-reductase activity"/>
    <property type="evidence" value="ECO:0007669"/>
    <property type="project" value="UniProtKB-EC"/>
</dbReference>
<organism evidence="12 13">
    <name type="scientific">Xaviernesmea oryzae</name>
    <dbReference type="NCBI Taxonomy" id="464029"/>
    <lineage>
        <taxon>Bacteria</taxon>
        <taxon>Pseudomonadati</taxon>
        <taxon>Pseudomonadota</taxon>
        <taxon>Alphaproteobacteria</taxon>
        <taxon>Hyphomicrobiales</taxon>
        <taxon>Rhizobiaceae</taxon>
        <taxon>Rhizobium/Agrobacterium group</taxon>
        <taxon>Xaviernesmea</taxon>
    </lineage>
</organism>
<sequence length="324" mass="34124">MTRYIIIGAGAVGASLAAEFESHGLDYVLVGRGEQIAHIAAQGLTYRRPGGTRVLALKTADQSSPPALKPGDVLLLTVKTQDVETTSQDWAWLDIPGGGLAATLPIVTFQNGLAAEEIVLRRFDSVHAASILIPARYTRTGEVTVASTPHVGVVTLGRFPHGVDEITHAIVTDLNRAGYLAEARADIRRWKAAKLIHNVGNALELFSDPPEVHAKTAEALAAEAHSILQAASHDPADPSERGVDLSSWRIAEITGDEAGGKSTWQSFVRGTSSEVDYLNGEIVRLARLHGLAAPFNAAVQAAAATLARDGAAPGTRPLNLALPA</sequence>
<dbReference type="PANTHER" id="PTHR43765:SF2">
    <property type="entry name" value="2-DEHYDROPANTOATE 2-REDUCTASE"/>
    <property type="match status" value="1"/>
</dbReference>
<dbReference type="InterPro" id="IPR013752">
    <property type="entry name" value="KPA_reductase"/>
</dbReference>
<dbReference type="InterPro" id="IPR013332">
    <property type="entry name" value="KPR_N"/>
</dbReference>
<dbReference type="Gene3D" id="3.40.50.720">
    <property type="entry name" value="NAD(P)-binding Rossmann-like Domain"/>
    <property type="match status" value="1"/>
</dbReference>
<keyword evidence="5" id="KW-0566">Pantothenate biosynthesis</keyword>
<evidence type="ECO:0000256" key="4">
    <source>
        <dbReference type="ARBA" id="ARBA00019465"/>
    </source>
</evidence>
<keyword evidence="7" id="KW-0560">Oxidoreductase</keyword>
<feature type="domain" description="Ketopantoate reductase C-terminal" evidence="11">
    <location>
        <begin position="214"/>
        <end position="303"/>
    </location>
</feature>
<dbReference type="AlphaFoldDB" id="A0A1Q9AQT1"/>
<dbReference type="GO" id="GO:0015940">
    <property type="term" value="P:pantothenate biosynthetic process"/>
    <property type="evidence" value="ECO:0007669"/>
    <property type="project" value="UniProtKB-UniPathway"/>
</dbReference>